<comment type="similarity">
    <text evidence="2 11">Belongs to the polypeptide deformylase family.</text>
</comment>
<keyword evidence="6 11" id="KW-0479">Metal-binding</keyword>
<protein>
    <recommendedName>
        <fullName evidence="3 11">Peptide deformylase</fullName>
        <ecNumber evidence="3 11">3.5.1.88</ecNumber>
    </recommendedName>
</protein>
<evidence type="ECO:0000256" key="2">
    <source>
        <dbReference type="ARBA" id="ARBA00010759"/>
    </source>
</evidence>
<dbReference type="InterPro" id="IPR023635">
    <property type="entry name" value="Peptide_deformylase"/>
</dbReference>
<dbReference type="HAMAP" id="MF_00163">
    <property type="entry name" value="Pep_deformylase"/>
    <property type="match status" value="1"/>
</dbReference>
<evidence type="ECO:0000256" key="9">
    <source>
        <dbReference type="ARBA" id="ARBA00022946"/>
    </source>
</evidence>
<evidence type="ECO:0000256" key="6">
    <source>
        <dbReference type="ARBA" id="ARBA00022723"/>
    </source>
</evidence>
<proteinExistence type="inferred from homology"/>
<name>A0A6U0DXE0_9CHLO</name>
<dbReference type="EMBL" id="HBEW01002741">
    <property type="protein sequence ID" value="CAD8579423.1"/>
    <property type="molecule type" value="Transcribed_RNA"/>
</dbReference>
<keyword evidence="9 11" id="KW-0809">Transit peptide</keyword>
<dbReference type="GO" id="GO:0009507">
    <property type="term" value="C:chloroplast"/>
    <property type="evidence" value="ECO:0007669"/>
    <property type="project" value="UniProtKB-SubCell"/>
</dbReference>
<dbReference type="FunFam" id="3.90.45.10:FF:000006">
    <property type="entry name" value="Peptide deformylase"/>
    <property type="match status" value="1"/>
</dbReference>
<dbReference type="GO" id="GO:0042586">
    <property type="term" value="F:peptide deformylase activity"/>
    <property type="evidence" value="ECO:0007669"/>
    <property type="project" value="UniProtKB-EC"/>
</dbReference>
<dbReference type="PANTHER" id="PTHR10458">
    <property type="entry name" value="PEPTIDE DEFORMYLASE"/>
    <property type="match status" value="1"/>
</dbReference>
<sequence>MARGGGVRAAAHATTRTTMLCGRRRTMVTTTTVVASRRGDTMTMSAKKGFLFSEVEDVRQGGGADGARASGKQSVVWSGPLSVQKYPAPCLRAKNAPVEVFDEALEQLSKEMFKVMYETVGCGLAAPQVGVNYRMMVYNEAGEPGRGKEVVLCNPKIVKFSKEKDLFEEGCLSFPKMYADVERPIGVQIEAQSVTGKKFKMTLEGFEARVFQHEYDHLDGVLYHDRMTPEVRAEVQSYLDSYVEAYEGDDKAL</sequence>
<dbReference type="GO" id="GO:0006412">
    <property type="term" value="P:translation"/>
    <property type="evidence" value="ECO:0007669"/>
    <property type="project" value="UniProtKB-KW"/>
</dbReference>
<comment type="function">
    <text evidence="11">Removes the formyl group from the N-terminal Met of newly synthesized proteins.</text>
</comment>
<keyword evidence="5 11" id="KW-0934">Plastid</keyword>
<dbReference type="SUPFAM" id="SSF56420">
    <property type="entry name" value="Peptide deformylase"/>
    <property type="match status" value="1"/>
</dbReference>
<evidence type="ECO:0000256" key="10">
    <source>
        <dbReference type="ARBA" id="ARBA00023004"/>
    </source>
</evidence>
<keyword evidence="10" id="KW-0408">Iron</keyword>
<dbReference type="InterPro" id="IPR036821">
    <property type="entry name" value="Peptide_deformylase_sf"/>
</dbReference>
<gene>
    <name evidence="12" type="ORF">OMED0929_LOCUS2254</name>
</gene>
<evidence type="ECO:0000256" key="3">
    <source>
        <dbReference type="ARBA" id="ARBA00012175"/>
    </source>
</evidence>
<dbReference type="CDD" id="cd00487">
    <property type="entry name" value="Pep_deformylase"/>
    <property type="match status" value="1"/>
</dbReference>
<comment type="subcellular location">
    <subcellularLocation>
        <location evidence="1 11">Plastid</location>
        <location evidence="1 11">Chloroplast</location>
    </subcellularLocation>
</comment>
<evidence type="ECO:0000256" key="5">
    <source>
        <dbReference type="ARBA" id="ARBA00022640"/>
    </source>
</evidence>
<dbReference type="PANTHER" id="PTHR10458:SF22">
    <property type="entry name" value="PEPTIDE DEFORMYLASE"/>
    <property type="match status" value="1"/>
</dbReference>
<keyword evidence="7 11" id="KW-0378">Hydrolase</keyword>
<dbReference type="GO" id="GO:0046872">
    <property type="term" value="F:metal ion binding"/>
    <property type="evidence" value="ECO:0007669"/>
    <property type="project" value="UniProtKB-KW"/>
</dbReference>
<evidence type="ECO:0000256" key="11">
    <source>
        <dbReference type="RuleBase" id="RU362111"/>
    </source>
</evidence>
<dbReference type="Gene3D" id="3.90.45.10">
    <property type="entry name" value="Peptide deformylase"/>
    <property type="match status" value="1"/>
</dbReference>
<accession>A0A6U0DXE0</accession>
<evidence type="ECO:0000256" key="4">
    <source>
        <dbReference type="ARBA" id="ARBA00022528"/>
    </source>
</evidence>
<keyword evidence="8 11" id="KW-0648">Protein biosynthesis</keyword>
<evidence type="ECO:0000256" key="8">
    <source>
        <dbReference type="ARBA" id="ARBA00022917"/>
    </source>
</evidence>
<dbReference type="Pfam" id="PF01327">
    <property type="entry name" value="Pep_deformylase"/>
    <property type="match status" value="1"/>
</dbReference>
<reference evidence="12" key="1">
    <citation type="submission" date="2021-01" db="EMBL/GenBank/DDBJ databases">
        <authorList>
            <person name="Corre E."/>
            <person name="Pelletier E."/>
            <person name="Niang G."/>
            <person name="Scheremetjew M."/>
            <person name="Finn R."/>
            <person name="Kale V."/>
            <person name="Holt S."/>
            <person name="Cochrane G."/>
            <person name="Meng A."/>
            <person name="Brown T."/>
            <person name="Cohen L."/>
        </authorList>
    </citation>
    <scope>NUCLEOTIDE SEQUENCE</scope>
    <source>
        <strain evidence="12">Clade-D-RCC2572</strain>
    </source>
</reference>
<dbReference type="NCBIfam" id="TIGR00079">
    <property type="entry name" value="pept_deformyl"/>
    <property type="match status" value="1"/>
</dbReference>
<dbReference type="PRINTS" id="PR01576">
    <property type="entry name" value="PDEFORMYLASE"/>
</dbReference>
<dbReference type="AlphaFoldDB" id="A0A6U0DXE0"/>
<dbReference type="NCBIfam" id="NF001159">
    <property type="entry name" value="PRK00150.1-3"/>
    <property type="match status" value="1"/>
</dbReference>
<evidence type="ECO:0000313" key="12">
    <source>
        <dbReference type="EMBL" id="CAD8579423.1"/>
    </source>
</evidence>
<evidence type="ECO:0000256" key="1">
    <source>
        <dbReference type="ARBA" id="ARBA00004229"/>
    </source>
</evidence>
<keyword evidence="4 11" id="KW-0150">Chloroplast</keyword>
<dbReference type="EC" id="3.5.1.88" evidence="3 11"/>
<organism evidence="12">
    <name type="scientific">Ostreococcus mediterraneus</name>
    <dbReference type="NCBI Taxonomy" id="1486918"/>
    <lineage>
        <taxon>Eukaryota</taxon>
        <taxon>Viridiplantae</taxon>
        <taxon>Chlorophyta</taxon>
        <taxon>Mamiellophyceae</taxon>
        <taxon>Mamiellales</taxon>
        <taxon>Bathycoccaceae</taxon>
        <taxon>Ostreococcus</taxon>
    </lineage>
</organism>
<comment type="catalytic activity">
    <reaction evidence="11">
        <text>N-terminal N-formyl-L-methionyl-[peptide] + H2O = N-terminal L-methionyl-[peptide] + formate</text>
        <dbReference type="Rhea" id="RHEA:24420"/>
        <dbReference type="Rhea" id="RHEA-COMP:10639"/>
        <dbReference type="Rhea" id="RHEA-COMP:10640"/>
        <dbReference type="ChEBI" id="CHEBI:15377"/>
        <dbReference type="ChEBI" id="CHEBI:15740"/>
        <dbReference type="ChEBI" id="CHEBI:49298"/>
        <dbReference type="ChEBI" id="CHEBI:64731"/>
        <dbReference type="EC" id="3.5.1.88"/>
    </reaction>
</comment>
<evidence type="ECO:0000256" key="7">
    <source>
        <dbReference type="ARBA" id="ARBA00022801"/>
    </source>
</evidence>